<evidence type="ECO:0000259" key="9">
    <source>
        <dbReference type="SMART" id="SM01038"/>
    </source>
</evidence>
<dbReference type="SUPFAM" id="SSF51445">
    <property type="entry name" value="(Trans)glycosidases"/>
    <property type="match status" value="1"/>
</dbReference>
<dbReference type="Gene3D" id="2.60.40.10">
    <property type="entry name" value="Immunoglobulins"/>
    <property type="match status" value="2"/>
</dbReference>
<dbReference type="GO" id="GO:0004565">
    <property type="term" value="F:beta-galactosidase activity"/>
    <property type="evidence" value="ECO:0007669"/>
    <property type="project" value="UniProtKB-EC"/>
</dbReference>
<evidence type="ECO:0000313" key="10">
    <source>
        <dbReference type="EMBL" id="SHK17505.1"/>
    </source>
</evidence>
<dbReference type="STRING" id="1121301.SAMN02745912_02512"/>
<dbReference type="PANTHER" id="PTHR46323">
    <property type="entry name" value="BETA-GALACTOSIDASE"/>
    <property type="match status" value="1"/>
</dbReference>
<dbReference type="InterPro" id="IPR017853">
    <property type="entry name" value="GH"/>
</dbReference>
<dbReference type="SUPFAM" id="SSF49785">
    <property type="entry name" value="Galactose-binding domain-like"/>
    <property type="match status" value="1"/>
</dbReference>
<keyword evidence="6 8" id="KW-0326">Glycosidase</keyword>
<dbReference type="InterPro" id="IPR004199">
    <property type="entry name" value="B-gal_small/dom_5"/>
</dbReference>
<reference evidence="10 11" key="1">
    <citation type="submission" date="2016-11" db="EMBL/GenBank/DDBJ databases">
        <authorList>
            <person name="Jaros S."/>
            <person name="Januszkiewicz K."/>
            <person name="Wedrychowicz H."/>
        </authorList>
    </citation>
    <scope>NUCLEOTIDE SEQUENCE [LARGE SCALE GENOMIC DNA]</scope>
    <source>
        <strain evidence="10 11">DSM 15212</strain>
    </source>
</reference>
<dbReference type="EMBL" id="FRAG01000032">
    <property type="protein sequence ID" value="SHK17505.1"/>
    <property type="molecule type" value="Genomic_DNA"/>
</dbReference>
<keyword evidence="5 8" id="KW-0378">Hydrolase</keyword>
<dbReference type="SUPFAM" id="SSF49303">
    <property type="entry name" value="beta-Galactosidase/glucuronidase domain"/>
    <property type="match status" value="2"/>
</dbReference>
<dbReference type="InterPro" id="IPR006102">
    <property type="entry name" value="Ig-like_GH2"/>
</dbReference>
<comment type="similarity">
    <text evidence="2 8">Belongs to the glycosyl hydrolase 2 family.</text>
</comment>
<dbReference type="PRINTS" id="PR00132">
    <property type="entry name" value="GLHYDRLASE2"/>
</dbReference>
<dbReference type="PANTHER" id="PTHR46323:SF2">
    <property type="entry name" value="BETA-GALACTOSIDASE"/>
    <property type="match status" value="1"/>
</dbReference>
<dbReference type="InterPro" id="IPR014718">
    <property type="entry name" value="GH-type_carb-bd"/>
</dbReference>
<keyword evidence="11" id="KW-1185">Reference proteome</keyword>
<dbReference type="Gene3D" id="2.70.98.10">
    <property type="match status" value="1"/>
</dbReference>
<dbReference type="OrthoDB" id="9762066at2"/>
<accession>A0A1M6QBG4</accession>
<gene>
    <name evidence="10" type="ORF">SAMN02745912_02512</name>
</gene>
<dbReference type="Gene3D" id="2.60.120.260">
    <property type="entry name" value="Galactose-binding domain-like"/>
    <property type="match status" value="1"/>
</dbReference>
<comment type="catalytic activity">
    <reaction evidence="1 8">
        <text>Hydrolysis of terminal non-reducing beta-D-galactose residues in beta-D-galactosides.</text>
        <dbReference type="EC" id="3.2.1.23"/>
    </reaction>
</comment>
<dbReference type="InterPro" id="IPR006103">
    <property type="entry name" value="Glyco_hydro_2_cat"/>
</dbReference>
<evidence type="ECO:0000256" key="5">
    <source>
        <dbReference type="ARBA" id="ARBA00022801"/>
    </source>
</evidence>
<dbReference type="InterPro" id="IPR036156">
    <property type="entry name" value="Beta-gal/glucu_dom_sf"/>
</dbReference>
<dbReference type="Pfam" id="PF02929">
    <property type="entry name" value="Bgal_small_N"/>
    <property type="match status" value="1"/>
</dbReference>
<evidence type="ECO:0000256" key="7">
    <source>
        <dbReference type="ARBA" id="ARBA00032230"/>
    </source>
</evidence>
<dbReference type="GO" id="GO:0009341">
    <property type="term" value="C:beta-galactosidase complex"/>
    <property type="evidence" value="ECO:0007669"/>
    <property type="project" value="InterPro"/>
</dbReference>
<dbReference type="Pfam" id="PF02837">
    <property type="entry name" value="Glyco_hydro_2_N"/>
    <property type="match status" value="1"/>
</dbReference>
<feature type="domain" description="Beta galactosidase small chain/" evidence="9">
    <location>
        <begin position="743"/>
        <end position="1013"/>
    </location>
</feature>
<dbReference type="Pfam" id="PF16353">
    <property type="entry name" value="LacZ_4"/>
    <property type="match status" value="1"/>
</dbReference>
<evidence type="ECO:0000256" key="6">
    <source>
        <dbReference type="ARBA" id="ARBA00023295"/>
    </source>
</evidence>
<dbReference type="InterPro" id="IPR023232">
    <property type="entry name" value="Glyco_hydro_2_AS"/>
</dbReference>
<dbReference type="InterPro" id="IPR023230">
    <property type="entry name" value="Glyco_hydro_2_CS"/>
</dbReference>
<evidence type="ECO:0000313" key="11">
    <source>
        <dbReference type="Proteomes" id="UP000184465"/>
    </source>
</evidence>
<evidence type="ECO:0000256" key="1">
    <source>
        <dbReference type="ARBA" id="ARBA00001412"/>
    </source>
</evidence>
<dbReference type="AlphaFoldDB" id="A0A1M6QBG4"/>
<dbReference type="PROSITE" id="PS00719">
    <property type="entry name" value="GLYCOSYL_HYDROL_F2_1"/>
    <property type="match status" value="1"/>
</dbReference>
<name>A0A1M6QBG4_PARC5</name>
<evidence type="ECO:0000256" key="4">
    <source>
        <dbReference type="ARBA" id="ARBA00013303"/>
    </source>
</evidence>
<dbReference type="NCBIfam" id="NF007666">
    <property type="entry name" value="PRK10340.1"/>
    <property type="match status" value="1"/>
</dbReference>
<dbReference type="Proteomes" id="UP000184465">
    <property type="component" value="Unassembled WGS sequence"/>
</dbReference>
<evidence type="ECO:0000256" key="3">
    <source>
        <dbReference type="ARBA" id="ARBA00012756"/>
    </source>
</evidence>
<proteinExistence type="inferred from homology"/>
<dbReference type="SMART" id="SM01038">
    <property type="entry name" value="Bgal_small_N"/>
    <property type="match status" value="1"/>
</dbReference>
<dbReference type="PROSITE" id="PS00608">
    <property type="entry name" value="GLYCOSYL_HYDROL_F2_2"/>
    <property type="match status" value="1"/>
</dbReference>
<dbReference type="SUPFAM" id="SSF74650">
    <property type="entry name" value="Galactose mutarotase-like"/>
    <property type="match status" value="1"/>
</dbReference>
<dbReference type="InterPro" id="IPR050347">
    <property type="entry name" value="Bact_Beta-galactosidase"/>
</dbReference>
<dbReference type="InterPro" id="IPR011013">
    <property type="entry name" value="Gal_mutarotase_sf_dom"/>
</dbReference>
<dbReference type="RefSeq" id="WP_073150556.1">
    <property type="nucleotide sequence ID" value="NZ_FRAG01000032.1"/>
</dbReference>
<dbReference type="InterPro" id="IPR006101">
    <property type="entry name" value="Glyco_hydro_2"/>
</dbReference>
<dbReference type="Pfam" id="PF02836">
    <property type="entry name" value="Glyco_hydro_2_C"/>
    <property type="match status" value="1"/>
</dbReference>
<dbReference type="InterPro" id="IPR006104">
    <property type="entry name" value="Glyco_hydro_2_N"/>
</dbReference>
<dbReference type="InterPro" id="IPR008979">
    <property type="entry name" value="Galactose-bd-like_sf"/>
</dbReference>
<dbReference type="EC" id="3.2.1.23" evidence="3 8"/>
<dbReference type="Gene3D" id="3.20.20.80">
    <property type="entry name" value="Glycosidases"/>
    <property type="match status" value="1"/>
</dbReference>
<dbReference type="GO" id="GO:0005990">
    <property type="term" value="P:lactose catabolic process"/>
    <property type="evidence" value="ECO:0007669"/>
    <property type="project" value="TreeGrafter"/>
</dbReference>
<dbReference type="InterPro" id="IPR032312">
    <property type="entry name" value="LacZ_4"/>
</dbReference>
<dbReference type="Pfam" id="PF00703">
    <property type="entry name" value="Glyco_hydro_2"/>
    <property type="match status" value="1"/>
</dbReference>
<dbReference type="FunFam" id="3.20.20.80:FF:000018">
    <property type="entry name" value="Beta-galactosidase"/>
    <property type="match status" value="1"/>
</dbReference>
<protein>
    <recommendedName>
        <fullName evidence="4 8">Beta-galactosidase</fullName>
        <ecNumber evidence="3 8">3.2.1.23</ecNumber>
    </recommendedName>
    <alternativeName>
        <fullName evidence="7 8">Lactase</fullName>
    </alternativeName>
</protein>
<evidence type="ECO:0000256" key="2">
    <source>
        <dbReference type="ARBA" id="ARBA00007401"/>
    </source>
</evidence>
<evidence type="ECO:0000256" key="8">
    <source>
        <dbReference type="RuleBase" id="RU361154"/>
    </source>
</evidence>
<dbReference type="InterPro" id="IPR013783">
    <property type="entry name" value="Ig-like_fold"/>
</dbReference>
<dbReference type="GO" id="GO:0030246">
    <property type="term" value="F:carbohydrate binding"/>
    <property type="evidence" value="ECO:0007669"/>
    <property type="project" value="InterPro"/>
</dbReference>
<sequence length="1031" mass="120686">MKTCKVNDWENLNILHRNRLKSRAYFFSYSNKDMALTFERGNSDGFKLLNGIWKFSFLKFPEAAPEDFYQISFDDSNWNEIKVPGHWQLQGYGKPHYTDVCYPFPIDPPFVPSENPTGLYRRRFYINKNWIKEKVILRFEGVDSAFHVWINGKEVGYSQGSRMASEFDISSYITEGDNVIAVKVYQWSDGSYLEDQDMWWLSGIFRDVYIIKKNKIHIRDFFIQTGFDSQYRNAVLKLSLEINNQTQRNLKNYKVVFDLLDNLEEYILCGETITGINIDAMNELKLDKEFIIENPKKWSAEEPYLYKLLIYLKNDKDEIIEVIPQKLGFRYIEVKEGKFFINGVPIMLKGVNRHDHHPKLGRAVPLEWMKQDVIMMKQYNINAVRTSHYPNDPRFYDLCDEYGLYVIDEADLECHGFELIDDINRLSNDEKWEKAYIDRIERMVHRDKNHPSIIMWSLGNESGFGKNHSSMAKACREIDSTRLIHYEGDKEGKVTDVFSTMYTRLDKIIELGKKEDMDKPHIICEYAHAMGNGPGGLKEHWDVFYKYDRLQGAFVWEWIDHGISKKAENGEEYFAYGGDFGDEPNNSNFVIDGLVRPDHTPSPGLIEYKKIIEPVKVEEVNLEYGEVKVYNLYNFISLAHLDLVWSIETDGKIIESGKEDISDIKAGKDKVLKLQYTLPLKTCSYADYWLNIGFALKSDLPWAKHGYEVASAQFKLPVKKEKYQKRIAQEALLNVNEYKNIIYVRGENFNITFNKLKGIIQEWYFDNNLLMSKGPRLNFWRAPIDNDMYVIKNWRKKYLHLLQHNIKAVSLQKNSNFVEIKCKSRIAPPVYDWGIDSEYTYKIYSSGDVILEVKGKPEGKVPQFVPKIGLEMELNKELNKVTWYGRGPGESYCDSKMANSFGIYKKTVEELYTPYVYPQENGNRTDVYWVSLTDESGVGMFAEGFPQLEFSAHYFTKEDLEKSKHQYELIPREKIFLNLDYRQNGLGSASCGQEQLPQYKLELKEFNFKLRFRAFSGNEISHIQLSKEKVE</sequence>
<organism evidence="10 11">
    <name type="scientific">Paramaledivibacter caminithermalis (strain DSM 15212 / CIP 107654 / DViRD3)</name>
    <name type="common">Clostridium caminithermale</name>
    <dbReference type="NCBI Taxonomy" id="1121301"/>
    <lineage>
        <taxon>Bacteria</taxon>
        <taxon>Bacillati</taxon>
        <taxon>Bacillota</taxon>
        <taxon>Clostridia</taxon>
        <taxon>Peptostreptococcales</taxon>
        <taxon>Caminicellaceae</taxon>
        <taxon>Paramaledivibacter</taxon>
    </lineage>
</organism>